<protein>
    <submittedName>
        <fullName evidence="3">GIY-YIG nuclease family protein</fullName>
    </submittedName>
</protein>
<feature type="domain" description="GIY-YIG" evidence="2">
    <location>
        <begin position="1"/>
        <end position="76"/>
    </location>
</feature>
<name>A0A9X3D758_9ACTN</name>
<comment type="caution">
    <text evidence="3">The sequence shown here is derived from an EMBL/GenBank/DDBJ whole genome shotgun (WGS) entry which is preliminary data.</text>
</comment>
<accession>A0A9X3D758</accession>
<dbReference type="Gene3D" id="3.40.1440.10">
    <property type="entry name" value="GIY-YIG endonuclease"/>
    <property type="match status" value="1"/>
</dbReference>
<organism evidence="3 4">
    <name type="scientific">Gordonia aquimaris</name>
    <dbReference type="NCBI Taxonomy" id="2984863"/>
    <lineage>
        <taxon>Bacteria</taxon>
        <taxon>Bacillati</taxon>
        <taxon>Actinomycetota</taxon>
        <taxon>Actinomycetes</taxon>
        <taxon>Mycobacteriales</taxon>
        <taxon>Gordoniaceae</taxon>
        <taxon>Gordonia</taxon>
    </lineage>
</organism>
<proteinExistence type="inferred from homology"/>
<gene>
    <name evidence="3" type="ORF">OSB52_19810</name>
</gene>
<dbReference type="Pfam" id="PF01541">
    <property type="entry name" value="GIY-YIG"/>
    <property type="match status" value="1"/>
</dbReference>
<sequence length="95" mass="10729">MGAFVYILECADGSFYVGSTRNLELRLAQHNSGRGSVYTSARLPVRLAYHQECESIDVAFALEKRIQNWSRAKRLALIEGRLDDLPMLSKKGRRG</sequence>
<dbReference type="RefSeq" id="WP_266063238.1">
    <property type="nucleotide sequence ID" value="NZ_JAPKFM010000025.1"/>
</dbReference>
<dbReference type="InterPro" id="IPR050190">
    <property type="entry name" value="UPF0213_domain"/>
</dbReference>
<evidence type="ECO:0000313" key="4">
    <source>
        <dbReference type="Proteomes" id="UP001143347"/>
    </source>
</evidence>
<evidence type="ECO:0000313" key="3">
    <source>
        <dbReference type="EMBL" id="MCX2966333.1"/>
    </source>
</evidence>
<dbReference type="EMBL" id="JAPKFM010000025">
    <property type="protein sequence ID" value="MCX2966333.1"/>
    <property type="molecule type" value="Genomic_DNA"/>
</dbReference>
<dbReference type="PANTHER" id="PTHR34477:SF1">
    <property type="entry name" value="UPF0213 PROTEIN YHBQ"/>
    <property type="match status" value="1"/>
</dbReference>
<comment type="similarity">
    <text evidence="1">Belongs to the UPF0213 family.</text>
</comment>
<dbReference type="AlphaFoldDB" id="A0A9X3D758"/>
<dbReference type="InterPro" id="IPR000305">
    <property type="entry name" value="GIY-YIG_endonuc"/>
</dbReference>
<keyword evidence="4" id="KW-1185">Reference proteome</keyword>
<evidence type="ECO:0000259" key="2">
    <source>
        <dbReference type="PROSITE" id="PS50164"/>
    </source>
</evidence>
<reference evidence="3" key="1">
    <citation type="submission" date="2022-10" db="EMBL/GenBank/DDBJ databases">
        <title>WGS of marine actinomycetes from Thailand.</title>
        <authorList>
            <person name="Thawai C."/>
        </authorList>
    </citation>
    <scope>NUCLEOTIDE SEQUENCE</scope>
    <source>
        <strain evidence="3">SW21</strain>
    </source>
</reference>
<dbReference type="InterPro" id="IPR035901">
    <property type="entry name" value="GIY-YIG_endonuc_sf"/>
</dbReference>
<dbReference type="PROSITE" id="PS50164">
    <property type="entry name" value="GIY_YIG"/>
    <property type="match status" value="1"/>
</dbReference>
<dbReference type="SUPFAM" id="SSF82771">
    <property type="entry name" value="GIY-YIG endonuclease"/>
    <property type="match status" value="1"/>
</dbReference>
<dbReference type="PANTHER" id="PTHR34477">
    <property type="entry name" value="UPF0213 PROTEIN YHBQ"/>
    <property type="match status" value="1"/>
</dbReference>
<dbReference type="Proteomes" id="UP001143347">
    <property type="component" value="Unassembled WGS sequence"/>
</dbReference>
<dbReference type="CDD" id="cd10456">
    <property type="entry name" value="GIY-YIG_UPF0213"/>
    <property type="match status" value="1"/>
</dbReference>
<evidence type="ECO:0000256" key="1">
    <source>
        <dbReference type="ARBA" id="ARBA00007435"/>
    </source>
</evidence>